<proteinExistence type="predicted"/>
<dbReference type="EMBL" id="JYDS01000077">
    <property type="protein sequence ID" value="KRZ27021.1"/>
    <property type="molecule type" value="Genomic_DNA"/>
</dbReference>
<evidence type="ECO:0000256" key="1">
    <source>
        <dbReference type="SAM" id="MobiDB-lite"/>
    </source>
</evidence>
<gene>
    <name evidence="2" type="ORF">T4B_11193</name>
</gene>
<feature type="compositionally biased region" description="Polar residues" evidence="1">
    <location>
        <begin position="1"/>
        <end position="14"/>
    </location>
</feature>
<evidence type="ECO:0000313" key="3">
    <source>
        <dbReference type="Proteomes" id="UP000054805"/>
    </source>
</evidence>
<accession>A0A0V1IWM8</accession>
<dbReference type="Proteomes" id="UP000054805">
    <property type="component" value="Unassembled WGS sequence"/>
</dbReference>
<evidence type="ECO:0000313" key="2">
    <source>
        <dbReference type="EMBL" id="KRZ27021.1"/>
    </source>
</evidence>
<protein>
    <submittedName>
        <fullName evidence="2">Uncharacterized protein</fullName>
    </submittedName>
</protein>
<feature type="compositionally biased region" description="Basic and acidic residues" evidence="1">
    <location>
        <begin position="15"/>
        <end position="25"/>
    </location>
</feature>
<keyword evidence="3" id="KW-1185">Reference proteome</keyword>
<feature type="region of interest" description="Disordered" evidence="1">
    <location>
        <begin position="1"/>
        <end position="31"/>
    </location>
</feature>
<comment type="caution">
    <text evidence="2">The sequence shown here is derived from an EMBL/GenBank/DDBJ whole genome shotgun (WGS) entry which is preliminary data.</text>
</comment>
<reference evidence="2 3" key="1">
    <citation type="submission" date="2015-01" db="EMBL/GenBank/DDBJ databases">
        <title>Evolution of Trichinella species and genotypes.</title>
        <authorList>
            <person name="Korhonen P.K."/>
            <person name="Edoardo P."/>
            <person name="Giuseppe L.R."/>
            <person name="Gasser R.B."/>
        </authorList>
    </citation>
    <scope>NUCLEOTIDE SEQUENCE [LARGE SCALE GENOMIC DNA]</scope>
    <source>
        <strain evidence="2">ISS588</strain>
    </source>
</reference>
<feature type="non-terminal residue" evidence="2">
    <location>
        <position position="113"/>
    </location>
</feature>
<organism evidence="2 3">
    <name type="scientific">Trichinella pseudospiralis</name>
    <name type="common">Parasitic roundworm</name>
    <dbReference type="NCBI Taxonomy" id="6337"/>
    <lineage>
        <taxon>Eukaryota</taxon>
        <taxon>Metazoa</taxon>
        <taxon>Ecdysozoa</taxon>
        <taxon>Nematoda</taxon>
        <taxon>Enoplea</taxon>
        <taxon>Dorylaimia</taxon>
        <taxon>Trichinellida</taxon>
        <taxon>Trichinellidae</taxon>
        <taxon>Trichinella</taxon>
    </lineage>
</organism>
<sequence length="113" mass="12554">MTSVLSSENTAAKSNDQRDSCDKTSHGVLSQSDCTLSQNVGYTAVGRGSIQWEECKSIALKVALGRLENWRWGSSETLVSLIITGLEKRWKQRHPYDDSGVFSQTTSKDTKIR</sequence>
<name>A0A0V1IWM8_TRIPS</name>
<dbReference type="AlphaFoldDB" id="A0A0V1IWM8"/>